<gene>
    <name evidence="7" type="ORF">FB563_6898</name>
</gene>
<dbReference type="PANTHER" id="PTHR43706:SF45">
    <property type="entry name" value="NADH DEHYDROGENASE-LIKE PROTEIN RV1812C"/>
    <property type="match status" value="1"/>
</dbReference>
<dbReference type="InterPro" id="IPR023753">
    <property type="entry name" value="FAD/NAD-binding_dom"/>
</dbReference>
<keyword evidence="5" id="KW-0520">NAD</keyword>
<dbReference type="Proteomes" id="UP000318103">
    <property type="component" value="Unassembled WGS sequence"/>
</dbReference>
<feature type="domain" description="FAD/NAD(P)-binding" evidence="6">
    <location>
        <begin position="72"/>
        <end position="397"/>
    </location>
</feature>
<dbReference type="EMBL" id="VFNX01000002">
    <property type="protein sequence ID" value="TQK86746.1"/>
    <property type="molecule type" value="Genomic_DNA"/>
</dbReference>
<reference evidence="7 8" key="1">
    <citation type="submission" date="2019-06" db="EMBL/GenBank/DDBJ databases">
        <title>Sequencing the genomes of 1000 actinobacteria strains.</title>
        <authorList>
            <person name="Klenk H.-P."/>
        </authorList>
    </citation>
    <scope>NUCLEOTIDE SEQUENCE [LARGE SCALE GENOMIC DNA]</scope>
    <source>
        <strain evidence="7 8">DSM 41929</strain>
    </source>
</reference>
<keyword evidence="2" id="KW-0285">Flavoprotein</keyword>
<comment type="similarity">
    <text evidence="1">Belongs to the NADH dehydrogenase family.</text>
</comment>
<dbReference type="InterPro" id="IPR036188">
    <property type="entry name" value="FAD/NAD-bd_sf"/>
</dbReference>
<dbReference type="SUPFAM" id="SSF51905">
    <property type="entry name" value="FAD/NAD(P)-binding domain"/>
    <property type="match status" value="2"/>
</dbReference>
<keyword evidence="8" id="KW-1185">Reference proteome</keyword>
<dbReference type="STRING" id="164348.BFF78_39425"/>
<evidence type="ECO:0000256" key="5">
    <source>
        <dbReference type="ARBA" id="ARBA00023027"/>
    </source>
</evidence>
<keyword evidence="4" id="KW-0560">Oxidoreductase</keyword>
<dbReference type="Pfam" id="PF07992">
    <property type="entry name" value="Pyr_redox_2"/>
    <property type="match status" value="1"/>
</dbReference>
<protein>
    <submittedName>
        <fullName evidence="7">NADH dehydrogenase</fullName>
    </submittedName>
</protein>
<dbReference type="PRINTS" id="PR00411">
    <property type="entry name" value="PNDRDTASEI"/>
</dbReference>
<evidence type="ECO:0000259" key="6">
    <source>
        <dbReference type="Pfam" id="PF07992"/>
    </source>
</evidence>
<dbReference type="InterPro" id="IPR045024">
    <property type="entry name" value="NDH-2"/>
</dbReference>
<evidence type="ECO:0000313" key="8">
    <source>
        <dbReference type="Proteomes" id="UP000318103"/>
    </source>
</evidence>
<accession>A0A542TIS8</accession>
<evidence type="ECO:0000256" key="2">
    <source>
        <dbReference type="ARBA" id="ARBA00022630"/>
    </source>
</evidence>
<dbReference type="Gene3D" id="3.50.50.100">
    <property type="match status" value="1"/>
</dbReference>
<dbReference type="PANTHER" id="PTHR43706">
    <property type="entry name" value="NADH DEHYDROGENASE"/>
    <property type="match status" value="1"/>
</dbReference>
<keyword evidence="3" id="KW-0274">FAD</keyword>
<evidence type="ECO:0000256" key="3">
    <source>
        <dbReference type="ARBA" id="ARBA00022827"/>
    </source>
</evidence>
<evidence type="ECO:0000256" key="1">
    <source>
        <dbReference type="ARBA" id="ARBA00005272"/>
    </source>
</evidence>
<sequence>MYDVYLCDNRLLQPQRGHAGAHAFVCLPHPAGGTARGTVGSQVVRTDPGQTNGVESDRLEPQKGMNTVTRPRILVVGAGFAGVECVRRLERKLAPAEADVTLVTPQSYQLYLPLLPQVASGVLTPQSIALSLRRSKKYRTRIIPGGAIGVDLKAKVCVVRTINDKIVNEPYDYIVLAPGSVTRTFDIPGLTEHAFGMKTLAEAAYIRDHVISQLDLADASDDPAERAARLQFVVVGGGYAGTETAACLQRLTHAAVQRYPRLDPGLIKWHLIDIAPKLMPELGEKLGRSAQEILGRRGIEVSLGVSIDKAGAAEVTFTDGRVVPTHTLIWTAGVVASPLIATLGAETVRGRLAVTPEMCLPGHDGVFALGDSAAVPDLTKGDGAVCPPTAQHAMRQGKKVADNVIATLRGAPMQPYVHHDLGLVVDLGGKDAVSKPLGVELRGVPAQVVARGYHWSALRTNVAKARVMTNWLLNAVAGDDFVRTGFQARKPARLKDFEFTDAYLTPEQVRARVDGTGADNP</sequence>
<proteinExistence type="inferred from homology"/>
<comment type="caution">
    <text evidence="7">The sequence shown here is derived from an EMBL/GenBank/DDBJ whole genome shotgun (WGS) entry which is preliminary data.</text>
</comment>
<dbReference type="PRINTS" id="PR00368">
    <property type="entry name" value="FADPNR"/>
</dbReference>
<organism evidence="7 8">
    <name type="scientific">Streptomyces puniciscabiei</name>
    <dbReference type="NCBI Taxonomy" id="164348"/>
    <lineage>
        <taxon>Bacteria</taxon>
        <taxon>Bacillati</taxon>
        <taxon>Actinomycetota</taxon>
        <taxon>Actinomycetes</taxon>
        <taxon>Kitasatosporales</taxon>
        <taxon>Streptomycetaceae</taxon>
        <taxon>Streptomyces</taxon>
    </lineage>
</organism>
<name>A0A542TIS8_9ACTN</name>
<dbReference type="GO" id="GO:0003954">
    <property type="term" value="F:NADH dehydrogenase activity"/>
    <property type="evidence" value="ECO:0007669"/>
    <property type="project" value="InterPro"/>
</dbReference>
<evidence type="ECO:0000256" key="4">
    <source>
        <dbReference type="ARBA" id="ARBA00023002"/>
    </source>
</evidence>
<dbReference type="AlphaFoldDB" id="A0A542TIS8"/>
<evidence type="ECO:0000313" key="7">
    <source>
        <dbReference type="EMBL" id="TQK86746.1"/>
    </source>
</evidence>